<dbReference type="AlphaFoldDB" id="A0A1A6C898"/>
<organism evidence="2 3">
    <name type="scientific">Acidihalobacter prosperus</name>
    <dbReference type="NCBI Taxonomy" id="160660"/>
    <lineage>
        <taxon>Bacteria</taxon>
        <taxon>Pseudomonadati</taxon>
        <taxon>Pseudomonadota</taxon>
        <taxon>Gammaproteobacteria</taxon>
        <taxon>Chromatiales</taxon>
        <taxon>Ectothiorhodospiraceae</taxon>
        <taxon>Acidihalobacter</taxon>
    </lineage>
</organism>
<sequence>MSGAPFAEILLDLGYDYATVGGPQYDTIITATASGREYRTRRWSASRGKWQIGQRRINRAEIGYLLAFFRARSGQYEGFRFLDWQDYSAAGEALTLTGAPTAQLVKTYQDSAGSYQRTISKPNAGATLTRAGSAYAYSALDTTTGILTFSADHHEIAASATPGATTVVNVASAAVYTVNNLVWISNLTGYAAQAVKITARDTTANAITLALDTSASGSLNAPTLDLYPQPGEAILWSGSFHVPARFDTDQFSATFAVADPDTGDALFDLASLTVVEIRL</sequence>
<comment type="caution">
    <text evidence="2">The sequence shown here is derived from an EMBL/GenBank/DDBJ whole genome shotgun (WGS) entry which is preliminary data.</text>
</comment>
<proteinExistence type="predicted"/>
<dbReference type="Proteomes" id="UP000029273">
    <property type="component" value="Unassembled WGS sequence"/>
</dbReference>
<dbReference type="InterPro" id="IPR011740">
    <property type="entry name" value="DUF2460"/>
</dbReference>
<protein>
    <recommendedName>
        <fullName evidence="1">DUF2460 domain-containing protein</fullName>
    </recommendedName>
</protein>
<dbReference type="OrthoDB" id="1685145at2"/>
<evidence type="ECO:0000313" key="3">
    <source>
        <dbReference type="Proteomes" id="UP000029273"/>
    </source>
</evidence>
<dbReference type="RefSeq" id="WP_065089162.1">
    <property type="nucleotide sequence ID" value="NZ_JQSG02000001.1"/>
</dbReference>
<feature type="domain" description="DUF2460" evidence="1">
    <location>
        <begin position="11"/>
        <end position="155"/>
    </location>
</feature>
<accession>A0A1A6C898</accession>
<reference evidence="2 3" key="1">
    <citation type="journal article" date="2014" name="Genome Announc.">
        <title>Draft Genome Sequence of the Iron-Oxidizing, Acidophilic, and Halotolerant 'Thiobacillus prosperus' Type Strain DSM 5130.</title>
        <authorList>
            <person name="Ossandon F.J."/>
            <person name="Cardenas J.P."/>
            <person name="Corbett M."/>
            <person name="Quatrini R."/>
            <person name="Holmes D.S."/>
            <person name="Watkin E."/>
        </authorList>
    </citation>
    <scope>NUCLEOTIDE SEQUENCE [LARGE SCALE GENOMIC DNA]</scope>
    <source>
        <strain evidence="2 3">DSM 5130</strain>
    </source>
</reference>
<dbReference type="Pfam" id="PF09343">
    <property type="entry name" value="DUF2460"/>
    <property type="match status" value="1"/>
</dbReference>
<dbReference type="EMBL" id="JQSG02000001">
    <property type="protein sequence ID" value="OBS10781.1"/>
    <property type="molecule type" value="Genomic_DNA"/>
</dbReference>
<evidence type="ECO:0000313" key="2">
    <source>
        <dbReference type="EMBL" id="OBS10781.1"/>
    </source>
</evidence>
<gene>
    <name evidence="2" type="ORF">Thpro_020497</name>
</gene>
<keyword evidence="3" id="KW-1185">Reference proteome</keyword>
<name>A0A1A6C898_9GAMM</name>
<evidence type="ECO:0000259" key="1">
    <source>
        <dbReference type="Pfam" id="PF09343"/>
    </source>
</evidence>